<accession>R0IK26</accession>
<evidence type="ECO:0000313" key="1">
    <source>
        <dbReference type="EMBL" id="EOA85211.1"/>
    </source>
</evidence>
<dbReference type="Proteomes" id="UP000016935">
    <property type="component" value="Unassembled WGS sequence"/>
</dbReference>
<organism evidence="1 2">
    <name type="scientific">Exserohilum turcicum (strain 28A)</name>
    <name type="common">Northern leaf blight fungus</name>
    <name type="synonym">Setosphaeria turcica</name>
    <dbReference type="NCBI Taxonomy" id="671987"/>
    <lineage>
        <taxon>Eukaryota</taxon>
        <taxon>Fungi</taxon>
        <taxon>Dikarya</taxon>
        <taxon>Ascomycota</taxon>
        <taxon>Pezizomycotina</taxon>
        <taxon>Dothideomycetes</taxon>
        <taxon>Pleosporomycetidae</taxon>
        <taxon>Pleosporales</taxon>
        <taxon>Pleosporineae</taxon>
        <taxon>Pleosporaceae</taxon>
        <taxon>Exserohilum</taxon>
    </lineage>
</organism>
<name>R0IK26_EXST2</name>
<dbReference type="AlphaFoldDB" id="R0IK26"/>
<protein>
    <submittedName>
        <fullName evidence="1">Uncharacterized protein</fullName>
    </submittedName>
</protein>
<gene>
    <name evidence="1" type="ORF">SETTUDRAFT_163901</name>
</gene>
<dbReference type="HOGENOM" id="CLU_2924176_0_0_1"/>
<evidence type="ECO:0000313" key="2">
    <source>
        <dbReference type="Proteomes" id="UP000016935"/>
    </source>
</evidence>
<dbReference type="EMBL" id="KB908703">
    <property type="protein sequence ID" value="EOA85211.1"/>
    <property type="molecule type" value="Genomic_DNA"/>
</dbReference>
<reference evidence="1 2" key="2">
    <citation type="journal article" date="2013" name="PLoS Genet.">
        <title>Comparative genome structure, secondary metabolite, and effector coding capacity across Cochliobolus pathogens.</title>
        <authorList>
            <person name="Condon B.J."/>
            <person name="Leng Y."/>
            <person name="Wu D."/>
            <person name="Bushley K.E."/>
            <person name="Ohm R.A."/>
            <person name="Otillar R."/>
            <person name="Martin J."/>
            <person name="Schackwitz W."/>
            <person name="Grimwood J."/>
            <person name="MohdZainudin N."/>
            <person name="Xue C."/>
            <person name="Wang R."/>
            <person name="Manning V.A."/>
            <person name="Dhillon B."/>
            <person name="Tu Z.J."/>
            <person name="Steffenson B.J."/>
            <person name="Salamov A."/>
            <person name="Sun H."/>
            <person name="Lowry S."/>
            <person name="LaButti K."/>
            <person name="Han J."/>
            <person name="Copeland A."/>
            <person name="Lindquist E."/>
            <person name="Barry K."/>
            <person name="Schmutz J."/>
            <person name="Baker S.E."/>
            <person name="Ciuffetti L.M."/>
            <person name="Grigoriev I.V."/>
            <person name="Zhong S."/>
            <person name="Turgeon B.G."/>
        </authorList>
    </citation>
    <scope>NUCLEOTIDE SEQUENCE [LARGE SCALE GENOMIC DNA]</scope>
    <source>
        <strain evidence="2">28A</strain>
    </source>
</reference>
<dbReference type="GeneID" id="19398935"/>
<dbReference type="RefSeq" id="XP_008027664.1">
    <property type="nucleotide sequence ID" value="XM_008029473.1"/>
</dbReference>
<sequence length="61" mass="6804">MYMSGKMSGKLLLRLDCSSRVHSRHARTRIISIRLVDVTAAHPQWDLARSLTIQGSAEPQG</sequence>
<keyword evidence="2" id="KW-1185">Reference proteome</keyword>
<proteinExistence type="predicted"/>
<reference evidence="1 2" key="1">
    <citation type="journal article" date="2012" name="PLoS Pathog.">
        <title>Diverse lifestyles and strategies of plant pathogenesis encoded in the genomes of eighteen Dothideomycetes fungi.</title>
        <authorList>
            <person name="Ohm R.A."/>
            <person name="Feau N."/>
            <person name="Henrissat B."/>
            <person name="Schoch C.L."/>
            <person name="Horwitz B.A."/>
            <person name="Barry K.W."/>
            <person name="Condon B.J."/>
            <person name="Copeland A.C."/>
            <person name="Dhillon B."/>
            <person name="Glaser F."/>
            <person name="Hesse C.N."/>
            <person name="Kosti I."/>
            <person name="LaButti K."/>
            <person name="Lindquist E.A."/>
            <person name="Lucas S."/>
            <person name="Salamov A.A."/>
            <person name="Bradshaw R.E."/>
            <person name="Ciuffetti L."/>
            <person name="Hamelin R.C."/>
            <person name="Kema G.H.J."/>
            <person name="Lawrence C."/>
            <person name="Scott J.A."/>
            <person name="Spatafora J.W."/>
            <person name="Turgeon B.G."/>
            <person name="de Wit P.J.G.M."/>
            <person name="Zhong S."/>
            <person name="Goodwin S.B."/>
            <person name="Grigoriev I.V."/>
        </authorList>
    </citation>
    <scope>NUCLEOTIDE SEQUENCE [LARGE SCALE GENOMIC DNA]</scope>
    <source>
        <strain evidence="2">28A</strain>
    </source>
</reference>